<comment type="caution">
    <text evidence="1">The sequence shown here is derived from an EMBL/GenBank/DDBJ whole genome shotgun (WGS) entry which is preliminary data.</text>
</comment>
<accession>A0A0C1VU65</accession>
<reference evidence="1 2" key="1">
    <citation type="submission" date="2014-07" db="EMBL/GenBank/DDBJ databases">
        <title>Unique and conserved regions in Vibrio harveyi and related species in comparison with the shrimp pathogen Vibrio harveyi CAIM 1792.</title>
        <authorList>
            <person name="Espinoza-Valles I."/>
            <person name="Vora G."/>
            <person name="Leekitcharoenphon P."/>
            <person name="Ussery D."/>
            <person name="Hoj L."/>
            <person name="Gomez-Gil B."/>
        </authorList>
    </citation>
    <scope>NUCLEOTIDE SEQUENCE [LARGE SCALE GENOMIC DNA]</scope>
    <source>
        <strain evidence="2">CAIM 1854 / LMG 25443</strain>
    </source>
</reference>
<gene>
    <name evidence="1" type="ORF">H735_10845</name>
</gene>
<evidence type="ECO:0000313" key="2">
    <source>
        <dbReference type="Proteomes" id="UP000031586"/>
    </source>
</evidence>
<proteinExistence type="predicted"/>
<name>A0A0C1VU65_9VIBR</name>
<evidence type="ECO:0000313" key="1">
    <source>
        <dbReference type="EMBL" id="KIF53408.1"/>
    </source>
</evidence>
<dbReference type="EMBL" id="JPRD01000015">
    <property type="protein sequence ID" value="KIF53408.1"/>
    <property type="molecule type" value="Genomic_DNA"/>
</dbReference>
<dbReference type="PATRIC" id="fig|1229493.5.peg.1261"/>
<dbReference type="AlphaFoldDB" id="A0A0C1VU65"/>
<dbReference type="Proteomes" id="UP000031586">
    <property type="component" value="Unassembled WGS sequence"/>
</dbReference>
<protein>
    <submittedName>
        <fullName evidence="1">Uncharacterized protein</fullName>
    </submittedName>
</protein>
<organism evidence="1 2">
    <name type="scientific">Vibrio owensii CAIM 1854 = LMG 25443</name>
    <dbReference type="NCBI Taxonomy" id="1229493"/>
    <lineage>
        <taxon>Bacteria</taxon>
        <taxon>Pseudomonadati</taxon>
        <taxon>Pseudomonadota</taxon>
        <taxon>Gammaproteobacteria</taxon>
        <taxon>Vibrionales</taxon>
        <taxon>Vibrionaceae</taxon>
        <taxon>Vibrio</taxon>
    </lineage>
</organism>
<dbReference type="RefSeq" id="WP_020194611.1">
    <property type="nucleotide sequence ID" value="NZ_BAOH01000005.1"/>
</dbReference>
<sequence length="173" mass="20062">MSDKTTVRLTLISNDYAQLKALRQDLFENLEPDSERVKSEDGVDLIELEYFEVPEAKLGCEVNLLKSLNGMRLPYSIEWDATNYISAGEAHYRKSNREVSSESVELEQDQYIETDYIKLSSVIKTISDAKEKGEEHLQETIDLMVREYLPHSWLTQVKHERNYGFVVMGHQDL</sequence>